<dbReference type="InterPro" id="IPR012677">
    <property type="entry name" value="Nucleotide-bd_a/b_plait_sf"/>
</dbReference>
<evidence type="ECO:0000259" key="9">
    <source>
        <dbReference type="PROSITE" id="PS50102"/>
    </source>
</evidence>
<dbReference type="GO" id="GO:0005634">
    <property type="term" value="C:nucleus"/>
    <property type="evidence" value="ECO:0007669"/>
    <property type="project" value="InterPro"/>
</dbReference>
<dbReference type="Gene3D" id="3.30.70.330">
    <property type="match status" value="4"/>
</dbReference>
<dbReference type="PROSITE" id="PS50102">
    <property type="entry name" value="RRM"/>
    <property type="match status" value="4"/>
</dbReference>
<keyword evidence="6" id="KW-0508">mRNA splicing</keyword>
<keyword evidence="1" id="KW-0597">Phosphoprotein</keyword>
<dbReference type="GeneID" id="115811186"/>
<dbReference type="InterPro" id="IPR035979">
    <property type="entry name" value="RBD_domain_sf"/>
</dbReference>
<dbReference type="FunFam" id="3.30.70.330:FF:000032">
    <property type="entry name" value="Polypyrimidine tract-binding protein 2 isoform 1"/>
    <property type="match status" value="1"/>
</dbReference>
<dbReference type="SUPFAM" id="SSF54928">
    <property type="entry name" value="RNA-binding domain, RBD"/>
    <property type="match status" value="4"/>
</dbReference>
<accession>A0A6J2VA42</accession>
<feature type="region of interest" description="Disordered" evidence="8">
    <location>
        <begin position="20"/>
        <end position="50"/>
    </location>
</feature>
<feature type="domain" description="RRM" evidence="9">
    <location>
        <begin position="176"/>
        <end position="252"/>
    </location>
</feature>
<evidence type="ECO:0000256" key="8">
    <source>
        <dbReference type="SAM" id="MobiDB-lite"/>
    </source>
</evidence>
<keyword evidence="10" id="KW-1185">Reference proteome</keyword>
<evidence type="ECO:0000313" key="11">
    <source>
        <dbReference type="RefSeq" id="XP_030629149.1"/>
    </source>
</evidence>
<dbReference type="FunFam" id="3.30.70.330:FF:000018">
    <property type="entry name" value="Polypyrimidine tract-binding protein 2 isoform 1"/>
    <property type="match status" value="1"/>
</dbReference>
<feature type="compositionally biased region" description="Polar residues" evidence="8">
    <location>
        <begin position="23"/>
        <end position="37"/>
    </location>
</feature>
<dbReference type="Proteomes" id="UP000504632">
    <property type="component" value="Chromosome 5"/>
</dbReference>
<dbReference type="CTD" id="562434"/>
<gene>
    <name evidence="11" type="primary">ptbp2b</name>
</gene>
<dbReference type="InterPro" id="IPR035002">
    <property type="entry name" value="PTBP2_RRM1"/>
</dbReference>
<reference evidence="11" key="1">
    <citation type="submission" date="2025-08" db="UniProtKB">
        <authorList>
            <consortium name="RefSeq"/>
        </authorList>
    </citation>
    <scope>IDENTIFICATION</scope>
</reference>
<evidence type="ECO:0000256" key="5">
    <source>
        <dbReference type="ARBA" id="ARBA00022990"/>
    </source>
</evidence>
<evidence type="ECO:0000256" key="6">
    <source>
        <dbReference type="ARBA" id="ARBA00023187"/>
    </source>
</evidence>
<sequence length="519" mass="56270">MDGIASDVAVGVKRSSDELLSGSLYNSPNSSVTANGSDSKKLRVEDSMDSPPSRVIHIRKLPNEVSETEVIALGLPFGKVTNILMLKGKNQAFLELGTEEAAVTMVNYYTAVTPQVRNVPVFIQYSNHKELKTDSALNQRAQAVLQAVSAVQEGGSPNSDTAASESVLTPAPSPVLRIIIDNMFYPVTLDVLQQIFSKFGTVMKIITFTKNNQFQALLQFSDPVNAQQAKLSLDGQNIYNSCCTLRIDFSKLVNLNVKYNNDKSRDYTRPELPAGDGQPAVDPAVAAALSKDSTSLLGAISPLSAAAAAAAAAGRVALSGHSGTTGVLLVSNLNEEMVTPQSLFTLFGVYGDAQRVKILYNKKDSALIQMADGNQAQLAMSHLNGQKMYGKIIRVTLSKHQTVQLPREGLDDQGLTKDFTNSPLHRFKKPGSKNFQNIFPPSATLHLSNIPTDVTEEDLRLLFSNSGGTVKAFKFFQDRKMALLQMATVEEAIQALIDLHNYDMGDGHRLRVSFSKSTI</sequence>
<dbReference type="GO" id="GO:0006397">
    <property type="term" value="P:mRNA processing"/>
    <property type="evidence" value="ECO:0007669"/>
    <property type="project" value="UniProtKB-KW"/>
</dbReference>
<dbReference type="FunFam" id="3.30.70.330:FF:000036">
    <property type="entry name" value="polypyrimidine tract-binding protein 1 isoform X2"/>
    <property type="match status" value="1"/>
</dbReference>
<dbReference type="InterPro" id="IPR006536">
    <property type="entry name" value="HnRNP-L/PTB"/>
</dbReference>
<feature type="domain" description="RRM" evidence="9">
    <location>
        <begin position="443"/>
        <end position="517"/>
    </location>
</feature>
<keyword evidence="2" id="KW-0507">mRNA processing</keyword>
<dbReference type="Pfam" id="PF11835">
    <property type="entry name" value="RRM_8"/>
    <property type="match status" value="1"/>
</dbReference>
<dbReference type="Pfam" id="PF00076">
    <property type="entry name" value="RRM_1"/>
    <property type="match status" value="1"/>
</dbReference>
<dbReference type="PANTHER" id="PTHR15592">
    <property type="entry name" value="MATRIN 3/NUCLEAR PROTEIN 220-RELATED"/>
    <property type="match status" value="1"/>
</dbReference>
<dbReference type="InterPro" id="IPR021790">
    <property type="entry name" value="PTBP1-like_RRM2"/>
</dbReference>
<dbReference type="GO" id="GO:0003723">
    <property type="term" value="F:RNA binding"/>
    <property type="evidence" value="ECO:0007669"/>
    <property type="project" value="UniProtKB-UniRule"/>
</dbReference>
<feature type="domain" description="RRM" evidence="9">
    <location>
        <begin position="326"/>
        <end position="400"/>
    </location>
</feature>
<evidence type="ECO:0000313" key="10">
    <source>
        <dbReference type="Proteomes" id="UP000504632"/>
    </source>
</evidence>
<dbReference type="RefSeq" id="XP_030629149.1">
    <property type="nucleotide sequence ID" value="XM_030773289.1"/>
</dbReference>
<keyword evidence="5" id="KW-0007">Acetylation</keyword>
<protein>
    <submittedName>
        <fullName evidence="11">Polypyrimidine tract-binding protein 2b isoform X2</fullName>
    </submittedName>
</protein>
<dbReference type="NCBIfam" id="TIGR01649">
    <property type="entry name" value="hnRNP-L_PTB"/>
    <property type="match status" value="2"/>
</dbReference>
<feature type="domain" description="RRM" evidence="9">
    <location>
        <begin position="54"/>
        <end position="138"/>
    </location>
</feature>
<organism evidence="10 11">
    <name type="scientific">Chanos chanos</name>
    <name type="common">Milkfish</name>
    <name type="synonym">Mugil chanos</name>
    <dbReference type="NCBI Taxonomy" id="29144"/>
    <lineage>
        <taxon>Eukaryota</taxon>
        <taxon>Metazoa</taxon>
        <taxon>Chordata</taxon>
        <taxon>Craniata</taxon>
        <taxon>Vertebrata</taxon>
        <taxon>Euteleostomi</taxon>
        <taxon>Actinopterygii</taxon>
        <taxon>Neopterygii</taxon>
        <taxon>Teleostei</taxon>
        <taxon>Ostariophysi</taxon>
        <taxon>Gonorynchiformes</taxon>
        <taxon>Chanidae</taxon>
        <taxon>Chanos</taxon>
    </lineage>
</organism>
<dbReference type="Pfam" id="PF13893">
    <property type="entry name" value="RRM_5"/>
    <property type="match status" value="1"/>
</dbReference>
<dbReference type="InterPro" id="IPR000504">
    <property type="entry name" value="RRM_dom"/>
</dbReference>
<dbReference type="GO" id="GO:0008380">
    <property type="term" value="P:RNA splicing"/>
    <property type="evidence" value="ECO:0007669"/>
    <property type="project" value="UniProtKB-KW"/>
</dbReference>
<keyword evidence="3" id="KW-0677">Repeat</keyword>
<proteinExistence type="predicted"/>
<dbReference type="AlphaFoldDB" id="A0A6J2VA42"/>
<dbReference type="CDD" id="cd12778">
    <property type="entry name" value="RRM1_PTBP2"/>
    <property type="match status" value="1"/>
</dbReference>
<dbReference type="FunFam" id="3.30.70.330:FF:000341">
    <property type="entry name" value="Hephaestus, isoform C"/>
    <property type="match status" value="1"/>
</dbReference>
<evidence type="ECO:0000256" key="1">
    <source>
        <dbReference type="ARBA" id="ARBA00022553"/>
    </source>
</evidence>
<dbReference type="SMART" id="SM00360">
    <property type="entry name" value="RRM"/>
    <property type="match status" value="4"/>
</dbReference>
<evidence type="ECO:0000256" key="2">
    <source>
        <dbReference type="ARBA" id="ARBA00022664"/>
    </source>
</evidence>
<keyword evidence="4 7" id="KW-0694">RNA-binding</keyword>
<evidence type="ECO:0000256" key="7">
    <source>
        <dbReference type="PROSITE-ProRule" id="PRU00176"/>
    </source>
</evidence>
<evidence type="ECO:0000256" key="3">
    <source>
        <dbReference type="ARBA" id="ARBA00022737"/>
    </source>
</evidence>
<name>A0A6J2VA42_CHACN</name>
<evidence type="ECO:0000256" key="4">
    <source>
        <dbReference type="ARBA" id="ARBA00022884"/>
    </source>
</evidence>